<dbReference type="FunFam" id="3.30.200.20:FF:000112">
    <property type="entry name" value="Lectin-domain containing receptor kinase A4.3"/>
    <property type="match status" value="1"/>
</dbReference>
<proteinExistence type="inferred from homology"/>
<evidence type="ECO:0000256" key="11">
    <source>
        <dbReference type="ARBA" id="ARBA00022741"/>
    </source>
</evidence>
<keyword evidence="12" id="KW-0418">Kinase</keyword>
<feature type="binding site" evidence="20">
    <location>
        <position position="403"/>
    </location>
    <ligand>
        <name>ATP</name>
        <dbReference type="ChEBI" id="CHEBI:30616"/>
    </ligand>
</feature>
<dbReference type="GO" id="GO:0016020">
    <property type="term" value="C:membrane"/>
    <property type="evidence" value="ECO:0007669"/>
    <property type="project" value="UniProtKB-SubCell"/>
</dbReference>
<dbReference type="FunFam" id="1.10.510.10:FF:000108">
    <property type="entry name" value="L-type lectin-domain containing receptor kinase S.4"/>
    <property type="match status" value="1"/>
</dbReference>
<reference evidence="23" key="1">
    <citation type="journal article" date="2018" name="Nat. Plants">
        <title>Whole-genome landscape of Medicago truncatula symbiotic genes.</title>
        <authorList>
            <person name="Pecrix Y."/>
            <person name="Gamas P."/>
            <person name="Carrere S."/>
        </authorList>
    </citation>
    <scope>NUCLEOTIDE SEQUENCE</scope>
    <source>
        <tissue evidence="23">Leaves</tissue>
    </source>
</reference>
<dbReference type="AlphaFoldDB" id="A0A396GYT0"/>
<comment type="caution">
    <text evidence="23">The sequence shown here is derived from an EMBL/GenBank/DDBJ whole genome shotgun (WGS) entry which is preliminary data.</text>
</comment>
<evidence type="ECO:0000256" key="1">
    <source>
        <dbReference type="ARBA" id="ARBA00004479"/>
    </source>
</evidence>
<organism evidence="23">
    <name type="scientific">Medicago truncatula</name>
    <name type="common">Barrel medic</name>
    <name type="synonym">Medicago tribuloides</name>
    <dbReference type="NCBI Taxonomy" id="3880"/>
    <lineage>
        <taxon>Eukaryota</taxon>
        <taxon>Viridiplantae</taxon>
        <taxon>Streptophyta</taxon>
        <taxon>Embryophyta</taxon>
        <taxon>Tracheophyta</taxon>
        <taxon>Spermatophyta</taxon>
        <taxon>Magnoliopsida</taxon>
        <taxon>eudicotyledons</taxon>
        <taxon>Gunneridae</taxon>
        <taxon>Pentapetalae</taxon>
        <taxon>rosids</taxon>
        <taxon>fabids</taxon>
        <taxon>Fabales</taxon>
        <taxon>Fabaceae</taxon>
        <taxon>Papilionoideae</taxon>
        <taxon>50 kb inversion clade</taxon>
        <taxon>NPAAA clade</taxon>
        <taxon>Hologalegina</taxon>
        <taxon>IRL clade</taxon>
        <taxon>Trifolieae</taxon>
        <taxon>Medicago</taxon>
    </lineage>
</organism>
<dbReference type="Gene3D" id="1.10.510.10">
    <property type="entry name" value="Transferase(Phosphotransferase) domain 1"/>
    <property type="match status" value="1"/>
</dbReference>
<dbReference type="EC" id="2.7.11.1" evidence="5"/>
<evidence type="ECO:0000256" key="7">
    <source>
        <dbReference type="ARBA" id="ARBA00022679"/>
    </source>
</evidence>
<gene>
    <name evidence="23" type="ORF">MtrunA17_Chr7g0239191</name>
</gene>
<accession>A0A396GYT0</accession>
<dbReference type="GO" id="GO:0004674">
    <property type="term" value="F:protein serine/threonine kinase activity"/>
    <property type="evidence" value="ECO:0007669"/>
    <property type="project" value="UniProtKB-KW"/>
</dbReference>
<evidence type="ECO:0000256" key="20">
    <source>
        <dbReference type="PROSITE-ProRule" id="PRU10141"/>
    </source>
</evidence>
<dbReference type="InterPro" id="IPR008271">
    <property type="entry name" value="Ser/Thr_kinase_AS"/>
</dbReference>
<dbReference type="GO" id="GO:0005524">
    <property type="term" value="F:ATP binding"/>
    <property type="evidence" value="ECO:0007669"/>
    <property type="project" value="UniProtKB-UniRule"/>
</dbReference>
<dbReference type="PROSITE" id="PS00108">
    <property type="entry name" value="PROTEIN_KINASE_ST"/>
    <property type="match status" value="1"/>
</dbReference>
<dbReference type="SUPFAM" id="SSF49899">
    <property type="entry name" value="Concanavalin A-like lectins/glucanases"/>
    <property type="match status" value="1"/>
</dbReference>
<feature type="transmembrane region" description="Helical" evidence="21">
    <location>
        <begin position="267"/>
        <end position="285"/>
    </location>
</feature>
<feature type="domain" description="Protein kinase" evidence="22">
    <location>
        <begin position="374"/>
        <end position="653"/>
    </location>
</feature>
<evidence type="ECO:0000256" key="21">
    <source>
        <dbReference type="SAM" id="Phobius"/>
    </source>
</evidence>
<dbReference type="CDD" id="cd14066">
    <property type="entry name" value="STKc_IRAK"/>
    <property type="match status" value="1"/>
</dbReference>
<dbReference type="PROSITE" id="PS50011">
    <property type="entry name" value="PROTEIN_KINASE_DOM"/>
    <property type="match status" value="1"/>
</dbReference>
<comment type="catalytic activity">
    <reaction evidence="18">
        <text>L-threonyl-[protein] + ATP = O-phospho-L-threonyl-[protein] + ADP + H(+)</text>
        <dbReference type="Rhea" id="RHEA:46608"/>
        <dbReference type="Rhea" id="RHEA-COMP:11060"/>
        <dbReference type="Rhea" id="RHEA-COMP:11605"/>
        <dbReference type="ChEBI" id="CHEBI:15378"/>
        <dbReference type="ChEBI" id="CHEBI:30013"/>
        <dbReference type="ChEBI" id="CHEBI:30616"/>
        <dbReference type="ChEBI" id="CHEBI:61977"/>
        <dbReference type="ChEBI" id="CHEBI:456216"/>
        <dbReference type="EC" id="2.7.11.1"/>
    </reaction>
</comment>
<evidence type="ECO:0000256" key="3">
    <source>
        <dbReference type="ARBA" id="ARBA00008536"/>
    </source>
</evidence>
<dbReference type="InterPro" id="IPR017441">
    <property type="entry name" value="Protein_kinase_ATP_BS"/>
</dbReference>
<dbReference type="PANTHER" id="PTHR27007">
    <property type="match status" value="1"/>
</dbReference>
<feature type="transmembrane region" description="Helical" evidence="21">
    <location>
        <begin position="29"/>
        <end position="50"/>
    </location>
</feature>
<keyword evidence="15 21" id="KW-0472">Membrane</keyword>
<dbReference type="SUPFAM" id="SSF56112">
    <property type="entry name" value="Protein kinase-like (PK-like)"/>
    <property type="match status" value="1"/>
</dbReference>
<sequence>MQFFLHLAQNLINNKTSNRTTEALFIHKLIIMFLKHVFMLFFLVTLVASVDNSFIYNGFQSSHLNLDGIAELTSNGLLKLTNDTERAKGYAFYPNPIVFKNTSNESVSSFSTTFVFAIRPQYPPFSGQGIVFVLSPTKGLPNSLPSQYLGLFNDSNNGNSNNHVFGVELDTRQDLQFDDINDNHVGIDINYLKSANSTPAGYYNDHGQFRELSLSNGFPIQVWIDYDGVKKKIDVTLAPMSVGASNKPTQPLLSLTKDLSSILNNRMYVGFSSSTGLLVASHYILGWSFKVNGQAQNLEISELPKLTVFAEVKKSKFLTVGLPLILLSLLFMITLGVIYYIKRKMFAEILEDWEHEYGPHRFKFKDLYFATKGFREKGLLGVGGFGRVYKGVIPSSKLEVAVKRVSHESRQGMREFVSEIVSIGRLRHRNLVQLHGYCRRKSELLLVYDYMPNGSLDNYLYNQPKVRLNWSQRYRIIKGVASGVVYLHEEWEKVVIHRDIKASNVLLDSEFNARLGDFGLSRLYDHGADPHTTHLAGTIGYLAPEHIRTGKATKFSDMFSFGAFLLEVACGRRPISNVGENESVILVDCVFECWKRGDILEAKDVNLGTNYVSEEVELVLKLGLLCSHSEPLARPGMRQVVQYLERDIPLPDLPSLSLSSSGLTFGYQEYFEDFPLSYPSSMDKTMSHTSVSISDSLLSGGR</sequence>
<keyword evidence="11 20" id="KW-0547">Nucleotide-binding</keyword>
<dbReference type="InterPro" id="IPR013320">
    <property type="entry name" value="ConA-like_dom_sf"/>
</dbReference>
<evidence type="ECO:0000256" key="4">
    <source>
        <dbReference type="ARBA" id="ARBA00010217"/>
    </source>
</evidence>
<evidence type="ECO:0000256" key="17">
    <source>
        <dbReference type="ARBA" id="ARBA00023180"/>
    </source>
</evidence>
<dbReference type="InterPro" id="IPR011009">
    <property type="entry name" value="Kinase-like_dom_sf"/>
</dbReference>
<dbReference type="InterPro" id="IPR001220">
    <property type="entry name" value="Legume_lectin_dom"/>
</dbReference>
<comment type="similarity">
    <text evidence="2">Belongs to the leguminous lectin family.</text>
</comment>
<protein>
    <recommendedName>
        <fullName evidence="5">non-specific serine/threonine protein kinase</fullName>
        <ecNumber evidence="5">2.7.11.1</ecNumber>
    </recommendedName>
</protein>
<keyword evidence="17" id="KW-0325">Glycoprotein</keyword>
<evidence type="ECO:0000256" key="5">
    <source>
        <dbReference type="ARBA" id="ARBA00012513"/>
    </source>
</evidence>
<evidence type="ECO:0000256" key="10">
    <source>
        <dbReference type="ARBA" id="ARBA00022734"/>
    </source>
</evidence>
<evidence type="ECO:0000256" key="18">
    <source>
        <dbReference type="ARBA" id="ARBA00047899"/>
    </source>
</evidence>
<keyword evidence="14 21" id="KW-1133">Transmembrane helix</keyword>
<dbReference type="InterPro" id="IPR050528">
    <property type="entry name" value="L-type_Lectin-RKs"/>
</dbReference>
<keyword evidence="6" id="KW-0723">Serine/threonine-protein kinase</keyword>
<keyword evidence="7 23" id="KW-0808">Transferase</keyword>
<dbReference type="InterPro" id="IPR000719">
    <property type="entry name" value="Prot_kinase_dom"/>
</dbReference>
<dbReference type="SMART" id="SM00220">
    <property type="entry name" value="S_TKc"/>
    <property type="match status" value="1"/>
</dbReference>
<evidence type="ECO:0000256" key="6">
    <source>
        <dbReference type="ARBA" id="ARBA00022527"/>
    </source>
</evidence>
<evidence type="ECO:0000256" key="2">
    <source>
        <dbReference type="ARBA" id="ARBA00007606"/>
    </source>
</evidence>
<dbReference type="Pfam" id="PF00139">
    <property type="entry name" value="Lectin_legB"/>
    <property type="match status" value="1"/>
</dbReference>
<evidence type="ECO:0000256" key="16">
    <source>
        <dbReference type="ARBA" id="ARBA00023170"/>
    </source>
</evidence>
<comment type="similarity">
    <text evidence="3">In the N-terminal section; belongs to the leguminous lectin family.</text>
</comment>
<evidence type="ECO:0000256" key="9">
    <source>
        <dbReference type="ARBA" id="ARBA00022729"/>
    </source>
</evidence>
<evidence type="ECO:0000256" key="13">
    <source>
        <dbReference type="ARBA" id="ARBA00022840"/>
    </source>
</evidence>
<evidence type="ECO:0000256" key="19">
    <source>
        <dbReference type="ARBA" id="ARBA00048679"/>
    </source>
</evidence>
<evidence type="ECO:0000256" key="12">
    <source>
        <dbReference type="ARBA" id="ARBA00022777"/>
    </source>
</evidence>
<dbReference type="Gene3D" id="2.60.120.200">
    <property type="match status" value="1"/>
</dbReference>
<dbReference type="Gene3D" id="3.30.200.20">
    <property type="entry name" value="Phosphorylase Kinase, domain 1"/>
    <property type="match status" value="1"/>
</dbReference>
<dbReference type="FunFam" id="2.60.120.200:FF:000051">
    <property type="entry name" value="L-type lectin-domain containing receptor kinase V.9"/>
    <property type="match status" value="1"/>
</dbReference>
<evidence type="ECO:0000259" key="22">
    <source>
        <dbReference type="PROSITE" id="PS50011"/>
    </source>
</evidence>
<comment type="catalytic activity">
    <reaction evidence="19">
        <text>L-seryl-[protein] + ATP = O-phospho-L-seryl-[protein] + ADP + H(+)</text>
        <dbReference type="Rhea" id="RHEA:17989"/>
        <dbReference type="Rhea" id="RHEA-COMP:9863"/>
        <dbReference type="Rhea" id="RHEA-COMP:11604"/>
        <dbReference type="ChEBI" id="CHEBI:15378"/>
        <dbReference type="ChEBI" id="CHEBI:29999"/>
        <dbReference type="ChEBI" id="CHEBI:30616"/>
        <dbReference type="ChEBI" id="CHEBI:83421"/>
        <dbReference type="ChEBI" id="CHEBI:456216"/>
        <dbReference type="EC" id="2.7.11.1"/>
    </reaction>
</comment>
<dbReference type="EMBL" id="PSQE01000007">
    <property type="protein sequence ID" value="RHN46160.1"/>
    <property type="molecule type" value="Genomic_DNA"/>
</dbReference>
<comment type="similarity">
    <text evidence="4">In the C-terminal section; belongs to the protein kinase superfamily. Ser/Thr protein kinase family.</text>
</comment>
<dbReference type="Proteomes" id="UP000265566">
    <property type="component" value="Chromosome 7"/>
</dbReference>
<evidence type="ECO:0000313" key="23">
    <source>
        <dbReference type="EMBL" id="RHN46160.1"/>
    </source>
</evidence>
<dbReference type="GO" id="GO:0009610">
    <property type="term" value="P:response to symbiotic fungus"/>
    <property type="evidence" value="ECO:0007669"/>
    <property type="project" value="UniProtKB-ARBA"/>
</dbReference>
<dbReference type="GO" id="GO:0030246">
    <property type="term" value="F:carbohydrate binding"/>
    <property type="evidence" value="ECO:0007669"/>
    <property type="project" value="UniProtKB-KW"/>
</dbReference>
<feature type="transmembrane region" description="Helical" evidence="21">
    <location>
        <begin position="317"/>
        <end position="341"/>
    </location>
</feature>
<keyword evidence="16" id="KW-0675">Receptor</keyword>
<dbReference type="Gramene" id="rna40603">
    <property type="protein sequence ID" value="RHN46160.1"/>
    <property type="gene ID" value="gene40603"/>
</dbReference>
<keyword evidence="9" id="KW-0732">Signal</keyword>
<dbReference type="PROSITE" id="PS00107">
    <property type="entry name" value="PROTEIN_KINASE_ATP"/>
    <property type="match status" value="1"/>
</dbReference>
<keyword evidence="13 20" id="KW-0067">ATP-binding</keyword>
<dbReference type="Pfam" id="PF00069">
    <property type="entry name" value="Pkinase"/>
    <property type="match status" value="1"/>
</dbReference>
<evidence type="ECO:0000256" key="8">
    <source>
        <dbReference type="ARBA" id="ARBA00022692"/>
    </source>
</evidence>
<dbReference type="CDD" id="cd06899">
    <property type="entry name" value="lectin_legume_LecRK_Arcelin_ConA"/>
    <property type="match status" value="1"/>
</dbReference>
<keyword evidence="8 21" id="KW-0812">Transmembrane</keyword>
<name>A0A396GYT0_MEDTR</name>
<evidence type="ECO:0000256" key="14">
    <source>
        <dbReference type="ARBA" id="ARBA00022989"/>
    </source>
</evidence>
<evidence type="ECO:0000256" key="15">
    <source>
        <dbReference type="ARBA" id="ARBA00023136"/>
    </source>
</evidence>
<comment type="subcellular location">
    <subcellularLocation>
        <location evidence="1">Membrane</location>
        <topology evidence="1">Single-pass type I membrane protein</topology>
    </subcellularLocation>
</comment>
<keyword evidence="10" id="KW-0430">Lectin</keyword>